<dbReference type="CDD" id="cd00397">
    <property type="entry name" value="DNA_BRE_C"/>
    <property type="match status" value="1"/>
</dbReference>
<dbReference type="Pfam" id="PF00589">
    <property type="entry name" value="Phage_integrase"/>
    <property type="match status" value="1"/>
</dbReference>
<protein>
    <recommendedName>
        <fullName evidence="4">Tyr recombinase domain-containing protein</fullName>
    </recommendedName>
</protein>
<reference evidence="5" key="1">
    <citation type="submission" date="2010-01" db="EMBL/GenBank/DDBJ databases">
        <title>Genome fragments of uncultured bacteria from the North Pacific subtropical Gyre.</title>
        <authorList>
            <person name="Pham V.D."/>
            <person name="Delong E.F."/>
        </authorList>
    </citation>
    <scope>NUCLEOTIDE SEQUENCE</scope>
</reference>
<keyword evidence="2" id="KW-0238">DNA-binding</keyword>
<dbReference type="GO" id="GO:0015074">
    <property type="term" value="P:DNA integration"/>
    <property type="evidence" value="ECO:0007669"/>
    <property type="project" value="InterPro"/>
</dbReference>
<dbReference type="InterPro" id="IPR002104">
    <property type="entry name" value="Integrase_catalytic"/>
</dbReference>
<proteinExistence type="inferred from homology"/>
<dbReference type="GO" id="GO:0003677">
    <property type="term" value="F:DNA binding"/>
    <property type="evidence" value="ECO:0007669"/>
    <property type="project" value="UniProtKB-KW"/>
</dbReference>
<name>E7C829_9BACT</name>
<comment type="similarity">
    <text evidence="1">Belongs to the 'phage' integrase family.</text>
</comment>
<dbReference type="Gene3D" id="1.10.443.10">
    <property type="entry name" value="Intergrase catalytic core"/>
    <property type="match status" value="1"/>
</dbReference>
<evidence type="ECO:0000259" key="4">
    <source>
        <dbReference type="PROSITE" id="PS51898"/>
    </source>
</evidence>
<dbReference type="Gene3D" id="1.10.150.130">
    <property type="match status" value="1"/>
</dbReference>
<evidence type="ECO:0000256" key="2">
    <source>
        <dbReference type="ARBA" id="ARBA00023125"/>
    </source>
</evidence>
<accession>E7C829</accession>
<dbReference type="InterPro" id="IPR011010">
    <property type="entry name" value="DNA_brk_join_enz"/>
</dbReference>
<evidence type="ECO:0000256" key="1">
    <source>
        <dbReference type="ARBA" id="ARBA00008857"/>
    </source>
</evidence>
<dbReference type="AlphaFoldDB" id="E7C829"/>
<dbReference type="PROSITE" id="PS51898">
    <property type="entry name" value="TYR_RECOMBINASE"/>
    <property type="match status" value="1"/>
</dbReference>
<evidence type="ECO:0000313" key="5">
    <source>
        <dbReference type="EMBL" id="ADI23603.1"/>
    </source>
</evidence>
<dbReference type="PANTHER" id="PTHR30349">
    <property type="entry name" value="PHAGE INTEGRASE-RELATED"/>
    <property type="match status" value="1"/>
</dbReference>
<dbReference type="PANTHER" id="PTHR30349:SF41">
    <property type="entry name" value="INTEGRASE_RECOMBINASE PROTEIN MJ0367-RELATED"/>
    <property type="match status" value="1"/>
</dbReference>
<sequence>MESTVTKHIRTYKDLPIIWKENRNCFQLSLRAIGGKQPTFKSKLEAVAFAKNAFTDWRDGSPIAIESDWSVDYACEKYIEMATRRFEDDGDRYGPAALQAQTQQLAFMCDMKLGGLRLGKREVRHLDTDLMVEHLWPQLKKGHSDITAMNYYVTFKQMLNYCVIRGQLKSNVARDARLKENGDHRVILPSRKDKSIENLEKSIGKITPETILSIFQHTAPQHRMKLKFAIETGLRAGEQIALRVFDQKKPELGGVDFTANVVRVRIAKKRGKLASLDFIGGPKSAKGRRTVPLDPDFSKALKEYWMAMPVKMKAEGWLFPTEKGTLSYINNWRNRILYKACDLAGLSKDERPTWRGLRHAYATAYLNKRGGDFTRAMELMGHADMSTTLMYKEHVEDAERDEADAKAVSGTYGLDLNIAAPSDPDEPQDNIVAMVATR</sequence>
<evidence type="ECO:0000256" key="3">
    <source>
        <dbReference type="ARBA" id="ARBA00023172"/>
    </source>
</evidence>
<dbReference type="SUPFAM" id="SSF56349">
    <property type="entry name" value="DNA breaking-rejoining enzymes"/>
    <property type="match status" value="1"/>
</dbReference>
<feature type="domain" description="Tyr recombinase" evidence="4">
    <location>
        <begin position="201"/>
        <end position="406"/>
    </location>
</feature>
<keyword evidence="3" id="KW-0233">DNA recombination</keyword>
<dbReference type="EMBL" id="GU568018">
    <property type="protein sequence ID" value="ADI23603.1"/>
    <property type="molecule type" value="Genomic_DNA"/>
</dbReference>
<dbReference type="InterPro" id="IPR013762">
    <property type="entry name" value="Integrase-like_cat_sf"/>
</dbReference>
<organism evidence="5">
    <name type="scientific">uncultured nuHF2 cluster bacterium HF0770_42C12</name>
    <dbReference type="NCBI Taxonomy" id="723593"/>
    <lineage>
        <taxon>Bacteria</taxon>
        <taxon>environmental samples</taxon>
    </lineage>
</organism>
<dbReference type="GO" id="GO:0006310">
    <property type="term" value="P:DNA recombination"/>
    <property type="evidence" value="ECO:0007669"/>
    <property type="project" value="UniProtKB-KW"/>
</dbReference>
<dbReference type="InterPro" id="IPR010998">
    <property type="entry name" value="Integrase_recombinase_N"/>
</dbReference>
<dbReference type="InterPro" id="IPR050090">
    <property type="entry name" value="Tyrosine_recombinase_XerCD"/>
</dbReference>